<keyword evidence="5 6" id="KW-0804">Transcription</keyword>
<proteinExistence type="inferred from homology"/>
<reference evidence="9 10" key="1">
    <citation type="submission" date="2016-08" db="EMBL/GenBank/DDBJ databases">
        <title>Draft genome of Fabibacter sp. strain SK-8.</title>
        <authorList>
            <person name="Wong S.-K."/>
            <person name="Hamasaki K."/>
            <person name="Yoshizawa S."/>
        </authorList>
    </citation>
    <scope>NUCLEOTIDE SEQUENCE [LARGE SCALE GENOMIC DNA]</scope>
    <source>
        <strain evidence="9 10">SK-8</strain>
    </source>
</reference>
<dbReference type="Gene3D" id="1.10.1740.10">
    <property type="match status" value="1"/>
</dbReference>
<gene>
    <name evidence="9" type="ORF">BFP71_15155</name>
</gene>
<evidence type="ECO:0000313" key="10">
    <source>
        <dbReference type="Proteomes" id="UP000095552"/>
    </source>
</evidence>
<dbReference type="RefSeq" id="WP_069836286.1">
    <property type="nucleotide sequence ID" value="NZ_MDGQ01000005.1"/>
</dbReference>
<comment type="caution">
    <text evidence="9">The sequence shown here is derived from an EMBL/GenBank/DDBJ whole genome shotgun (WGS) entry which is preliminary data.</text>
</comment>
<dbReference type="PANTHER" id="PTHR43133:SF51">
    <property type="entry name" value="RNA POLYMERASE SIGMA FACTOR"/>
    <property type="match status" value="1"/>
</dbReference>
<dbReference type="EMBL" id="MDGQ01000005">
    <property type="protein sequence ID" value="OEK04781.1"/>
    <property type="molecule type" value="Genomic_DNA"/>
</dbReference>
<dbReference type="InterPro" id="IPR013325">
    <property type="entry name" value="RNA_pol_sigma_r2"/>
</dbReference>
<protein>
    <recommendedName>
        <fullName evidence="6">RNA polymerase sigma factor</fullName>
    </recommendedName>
</protein>
<dbReference type="GO" id="GO:0003677">
    <property type="term" value="F:DNA binding"/>
    <property type="evidence" value="ECO:0007669"/>
    <property type="project" value="UniProtKB-KW"/>
</dbReference>
<keyword evidence="10" id="KW-1185">Reference proteome</keyword>
<dbReference type="PROSITE" id="PS01063">
    <property type="entry name" value="SIGMA70_ECF"/>
    <property type="match status" value="1"/>
</dbReference>
<dbReference type="AlphaFoldDB" id="A0A1E5T087"/>
<dbReference type="OrthoDB" id="9785675at2"/>
<evidence type="ECO:0000259" key="7">
    <source>
        <dbReference type="Pfam" id="PF04542"/>
    </source>
</evidence>
<dbReference type="Pfam" id="PF08281">
    <property type="entry name" value="Sigma70_r4_2"/>
    <property type="match status" value="1"/>
</dbReference>
<evidence type="ECO:0000256" key="3">
    <source>
        <dbReference type="ARBA" id="ARBA00023082"/>
    </source>
</evidence>
<dbReference type="SUPFAM" id="SSF88659">
    <property type="entry name" value="Sigma3 and sigma4 domains of RNA polymerase sigma factors"/>
    <property type="match status" value="1"/>
</dbReference>
<keyword evidence="4 6" id="KW-0238">DNA-binding</keyword>
<dbReference type="Pfam" id="PF04542">
    <property type="entry name" value="Sigma70_r2"/>
    <property type="match status" value="1"/>
</dbReference>
<dbReference type="GO" id="GO:0016987">
    <property type="term" value="F:sigma factor activity"/>
    <property type="evidence" value="ECO:0007669"/>
    <property type="project" value="UniProtKB-KW"/>
</dbReference>
<feature type="domain" description="RNA polymerase sigma factor 70 region 4 type 2" evidence="8">
    <location>
        <begin position="123"/>
        <end position="172"/>
    </location>
</feature>
<dbReference type="InterPro" id="IPR007627">
    <property type="entry name" value="RNA_pol_sigma70_r2"/>
</dbReference>
<dbReference type="InterPro" id="IPR036388">
    <property type="entry name" value="WH-like_DNA-bd_sf"/>
</dbReference>
<dbReference type="CDD" id="cd06171">
    <property type="entry name" value="Sigma70_r4"/>
    <property type="match status" value="1"/>
</dbReference>
<evidence type="ECO:0000256" key="4">
    <source>
        <dbReference type="ARBA" id="ARBA00023125"/>
    </source>
</evidence>
<dbReference type="InterPro" id="IPR013249">
    <property type="entry name" value="RNA_pol_sigma70_r4_t2"/>
</dbReference>
<dbReference type="InterPro" id="IPR013324">
    <property type="entry name" value="RNA_pol_sigma_r3/r4-like"/>
</dbReference>
<evidence type="ECO:0000313" key="9">
    <source>
        <dbReference type="EMBL" id="OEK04781.1"/>
    </source>
</evidence>
<sequence length="186" mass="21941">MDDQSLVKSVLRGNDQAFEFLIRKHEKLVFHMIQKLTTNHVLVEELAQDVFMKVYEKLPGFRFNSKLSTWIATIAYRHTINTLKKENKMTYQDMEEIDEGNFFKESTTPEDLLTAANTSAFVQKQIEKLPAHYRNILYLFHIEEMTYPEIVEITGMPEGTVKNYLFRARKLLKDQLSKFVNKEELL</sequence>
<dbReference type="SUPFAM" id="SSF88946">
    <property type="entry name" value="Sigma2 domain of RNA polymerase sigma factors"/>
    <property type="match status" value="1"/>
</dbReference>
<dbReference type="InterPro" id="IPR014284">
    <property type="entry name" value="RNA_pol_sigma-70_dom"/>
</dbReference>
<dbReference type="Gene3D" id="1.10.10.10">
    <property type="entry name" value="Winged helix-like DNA-binding domain superfamily/Winged helix DNA-binding domain"/>
    <property type="match status" value="1"/>
</dbReference>
<feature type="domain" description="RNA polymerase sigma-70 region 2" evidence="7">
    <location>
        <begin position="21"/>
        <end position="87"/>
    </location>
</feature>
<keyword evidence="2 6" id="KW-0805">Transcription regulation</keyword>
<dbReference type="NCBIfam" id="TIGR02937">
    <property type="entry name" value="sigma70-ECF"/>
    <property type="match status" value="1"/>
</dbReference>
<name>A0A1E5T087_9BACT</name>
<evidence type="ECO:0000259" key="8">
    <source>
        <dbReference type="Pfam" id="PF08281"/>
    </source>
</evidence>
<dbReference type="GO" id="GO:0006352">
    <property type="term" value="P:DNA-templated transcription initiation"/>
    <property type="evidence" value="ECO:0007669"/>
    <property type="project" value="InterPro"/>
</dbReference>
<evidence type="ECO:0000256" key="6">
    <source>
        <dbReference type="RuleBase" id="RU000716"/>
    </source>
</evidence>
<evidence type="ECO:0000256" key="1">
    <source>
        <dbReference type="ARBA" id="ARBA00010641"/>
    </source>
</evidence>
<accession>A0A1E5T087</accession>
<dbReference type="STRING" id="1563681.BFP71_15155"/>
<dbReference type="InterPro" id="IPR039425">
    <property type="entry name" value="RNA_pol_sigma-70-like"/>
</dbReference>
<dbReference type="PANTHER" id="PTHR43133">
    <property type="entry name" value="RNA POLYMERASE ECF-TYPE SIGMA FACTO"/>
    <property type="match status" value="1"/>
</dbReference>
<dbReference type="InterPro" id="IPR000838">
    <property type="entry name" value="RNA_pol_sigma70_ECF_CS"/>
</dbReference>
<organism evidence="9 10">
    <name type="scientific">Roseivirga misakiensis</name>
    <dbReference type="NCBI Taxonomy" id="1563681"/>
    <lineage>
        <taxon>Bacteria</taxon>
        <taxon>Pseudomonadati</taxon>
        <taxon>Bacteroidota</taxon>
        <taxon>Cytophagia</taxon>
        <taxon>Cytophagales</taxon>
        <taxon>Roseivirgaceae</taxon>
        <taxon>Roseivirga</taxon>
    </lineage>
</organism>
<evidence type="ECO:0000256" key="5">
    <source>
        <dbReference type="ARBA" id="ARBA00023163"/>
    </source>
</evidence>
<dbReference type="Proteomes" id="UP000095552">
    <property type="component" value="Unassembled WGS sequence"/>
</dbReference>
<evidence type="ECO:0000256" key="2">
    <source>
        <dbReference type="ARBA" id="ARBA00023015"/>
    </source>
</evidence>
<comment type="similarity">
    <text evidence="1 6">Belongs to the sigma-70 factor family. ECF subfamily.</text>
</comment>
<keyword evidence="3 6" id="KW-0731">Sigma factor</keyword>